<dbReference type="InterPro" id="IPR050377">
    <property type="entry name" value="Radical_SAM_PqqE_MftC-like"/>
</dbReference>
<dbReference type="PANTHER" id="PTHR11228">
    <property type="entry name" value="RADICAL SAM DOMAIN PROTEIN"/>
    <property type="match status" value="1"/>
</dbReference>
<dbReference type="Pfam" id="PF07719">
    <property type="entry name" value="TPR_2"/>
    <property type="match status" value="1"/>
</dbReference>
<dbReference type="GO" id="GO:0051536">
    <property type="term" value="F:iron-sulfur cluster binding"/>
    <property type="evidence" value="ECO:0007669"/>
    <property type="project" value="UniProtKB-KW"/>
</dbReference>
<dbReference type="SUPFAM" id="SSF48452">
    <property type="entry name" value="TPR-like"/>
    <property type="match status" value="1"/>
</dbReference>
<evidence type="ECO:0000256" key="4">
    <source>
        <dbReference type="ARBA" id="ARBA00022737"/>
    </source>
</evidence>
<dbReference type="InterPro" id="IPR058240">
    <property type="entry name" value="rSAM_sf"/>
</dbReference>
<keyword evidence="3" id="KW-0479">Metal-binding</keyword>
<feature type="repeat" description="TPR" evidence="8">
    <location>
        <begin position="16"/>
        <end position="49"/>
    </location>
</feature>
<dbReference type="OrthoDB" id="9771846at2"/>
<keyword evidence="5 8" id="KW-0802">TPR repeat</keyword>
<evidence type="ECO:0000256" key="8">
    <source>
        <dbReference type="PROSITE-ProRule" id="PRU00339"/>
    </source>
</evidence>
<dbReference type="SUPFAM" id="SSF102114">
    <property type="entry name" value="Radical SAM enzymes"/>
    <property type="match status" value="1"/>
</dbReference>
<comment type="cofactor">
    <cofactor evidence="1">
        <name>[4Fe-4S] cluster</name>
        <dbReference type="ChEBI" id="CHEBI:49883"/>
    </cofactor>
</comment>
<dbReference type="Gene3D" id="3.20.20.70">
    <property type="entry name" value="Aldolase class I"/>
    <property type="match status" value="1"/>
</dbReference>
<evidence type="ECO:0000256" key="7">
    <source>
        <dbReference type="ARBA" id="ARBA00023014"/>
    </source>
</evidence>
<evidence type="ECO:0000259" key="9">
    <source>
        <dbReference type="Pfam" id="PF13186"/>
    </source>
</evidence>
<dbReference type="SFLD" id="SFLDS00029">
    <property type="entry name" value="Radical_SAM"/>
    <property type="match status" value="1"/>
</dbReference>
<dbReference type="AlphaFoldDB" id="E3I5G2"/>
<keyword evidence="6" id="KW-0408">Iron</keyword>
<dbReference type="Pfam" id="PF13181">
    <property type="entry name" value="TPR_8"/>
    <property type="match status" value="1"/>
</dbReference>
<dbReference type="InterPro" id="IPR013105">
    <property type="entry name" value="TPR_2"/>
</dbReference>
<organism evidence="10 11">
    <name type="scientific">Rhodomicrobium vannielii (strain ATCC 17100 / DSM 162 / LMG 4299 / NCIMB 10020 / ATH 3.1.1)</name>
    <dbReference type="NCBI Taxonomy" id="648757"/>
    <lineage>
        <taxon>Bacteria</taxon>
        <taxon>Pseudomonadati</taxon>
        <taxon>Pseudomonadota</taxon>
        <taxon>Alphaproteobacteria</taxon>
        <taxon>Hyphomicrobiales</taxon>
        <taxon>Hyphomicrobiaceae</taxon>
        <taxon>Rhodomicrobium</taxon>
    </lineage>
</organism>
<dbReference type="SMART" id="SM00028">
    <property type="entry name" value="TPR"/>
    <property type="match status" value="3"/>
</dbReference>
<keyword evidence="11" id="KW-1185">Reference proteome</keyword>
<dbReference type="RefSeq" id="WP_013420063.1">
    <property type="nucleotide sequence ID" value="NC_014664.1"/>
</dbReference>
<protein>
    <submittedName>
        <fullName evidence="10">Radical SAM domain protein</fullName>
    </submittedName>
</protein>
<dbReference type="Proteomes" id="UP000001399">
    <property type="component" value="Chromosome"/>
</dbReference>
<evidence type="ECO:0000256" key="5">
    <source>
        <dbReference type="ARBA" id="ARBA00022803"/>
    </source>
</evidence>
<dbReference type="InterPro" id="IPR023885">
    <property type="entry name" value="4Fe4S-binding_SPASM_dom"/>
</dbReference>
<dbReference type="Pfam" id="PF13186">
    <property type="entry name" value="SPASM"/>
    <property type="match status" value="1"/>
</dbReference>
<dbReference type="KEGG" id="rva:Rvan_2467"/>
<evidence type="ECO:0000313" key="10">
    <source>
        <dbReference type="EMBL" id="ADP71683.1"/>
    </source>
</evidence>
<dbReference type="Gene3D" id="1.25.40.10">
    <property type="entry name" value="Tetratricopeptide repeat domain"/>
    <property type="match status" value="1"/>
</dbReference>
<feature type="repeat" description="TPR" evidence="8">
    <location>
        <begin position="50"/>
        <end position="83"/>
    </location>
</feature>
<accession>E3I5G2</accession>
<dbReference type="InterPro" id="IPR011990">
    <property type="entry name" value="TPR-like_helical_dom_sf"/>
</dbReference>
<dbReference type="eggNOG" id="COG0535">
    <property type="taxonomic scope" value="Bacteria"/>
</dbReference>
<dbReference type="PANTHER" id="PTHR11228:SF7">
    <property type="entry name" value="PQQA PEPTIDE CYCLASE"/>
    <property type="match status" value="1"/>
</dbReference>
<keyword evidence="4" id="KW-0677">Repeat</keyword>
<evidence type="ECO:0000256" key="6">
    <source>
        <dbReference type="ARBA" id="ARBA00023004"/>
    </source>
</evidence>
<dbReference type="eggNOG" id="COG0457">
    <property type="taxonomic scope" value="Bacteria"/>
</dbReference>
<dbReference type="InterPro" id="IPR013785">
    <property type="entry name" value="Aldolase_TIM"/>
</dbReference>
<feature type="domain" description="4Fe4S-binding SPASM" evidence="9">
    <location>
        <begin position="364"/>
        <end position="425"/>
    </location>
</feature>
<dbReference type="CDD" id="cd01335">
    <property type="entry name" value="Radical_SAM"/>
    <property type="match status" value="1"/>
</dbReference>
<dbReference type="GO" id="GO:0046872">
    <property type="term" value="F:metal ion binding"/>
    <property type="evidence" value="ECO:0007669"/>
    <property type="project" value="UniProtKB-KW"/>
</dbReference>
<dbReference type="InterPro" id="IPR007197">
    <property type="entry name" value="rSAM"/>
</dbReference>
<proteinExistence type="predicted"/>
<dbReference type="PROSITE" id="PS50005">
    <property type="entry name" value="TPR"/>
    <property type="match status" value="2"/>
</dbReference>
<sequence length="434" mass="48617">MVGEFPEDPSQVPCNAQTYVYLGDIARDGCRWDEAREAYAKALDLNPTLSEIWVQYGHALKETSFTDAAEGAYKKALHLNPDVADTHLQLGHLLKIKGRRREAVTAYCEALARDHSMRDARAELRFLAHDKELALFVRQSAAAVGLDLDKQFRCVILGTMGMCNASCIHCPANKPVTGHVPKTPMPMWLFDKIVGSLAEDEYDVGVQVSFGLFGDGLLDPHVEERARKLRKALPLVRLSVNTNAAAYNQARHAPLADYVSMIAVHVESLHPETYDALMLPLRFNRVFPKIEQILRDFPGKVAISIPANRLNMHELSVMRERFLEWGAIYVSFDRLSNRCSRDRQVFDSLSLGAKRGRCNGSALDDLIVDCDGKVLVCCNDFERLEPVGDFTTESLLEIVRSARRRQMRFLLDSEKWDAISTCSHCFADGSISGS</sequence>
<keyword evidence="7" id="KW-0411">Iron-sulfur</keyword>
<dbReference type="GO" id="GO:0003824">
    <property type="term" value="F:catalytic activity"/>
    <property type="evidence" value="ECO:0007669"/>
    <property type="project" value="InterPro"/>
</dbReference>
<dbReference type="InterPro" id="IPR019734">
    <property type="entry name" value="TPR_rpt"/>
</dbReference>
<name>E3I5G2_RHOVT</name>
<gene>
    <name evidence="10" type="ordered locus">Rvan_2467</name>
</gene>
<dbReference type="HOGENOM" id="CLU_631465_0_0_5"/>
<dbReference type="EMBL" id="CP002292">
    <property type="protein sequence ID" value="ADP71683.1"/>
    <property type="molecule type" value="Genomic_DNA"/>
</dbReference>
<evidence type="ECO:0000256" key="3">
    <source>
        <dbReference type="ARBA" id="ARBA00022723"/>
    </source>
</evidence>
<evidence type="ECO:0000256" key="2">
    <source>
        <dbReference type="ARBA" id="ARBA00022691"/>
    </source>
</evidence>
<keyword evidence="2" id="KW-0949">S-adenosyl-L-methionine</keyword>
<evidence type="ECO:0000313" key="11">
    <source>
        <dbReference type="Proteomes" id="UP000001399"/>
    </source>
</evidence>
<reference evidence="11" key="1">
    <citation type="journal article" date="2011" name="J. Bacteriol.">
        <title>Genome sequences of eight morphologically diverse alphaproteobacteria.</title>
        <authorList>
            <consortium name="US DOE Joint Genome Institute"/>
            <person name="Brown P.J."/>
            <person name="Kysela D.T."/>
            <person name="Buechlein A."/>
            <person name="Hemmerich C."/>
            <person name="Brun Y.V."/>
        </authorList>
    </citation>
    <scope>NUCLEOTIDE SEQUENCE [LARGE SCALE GENOMIC DNA]</scope>
    <source>
        <strain evidence="11">ATCC 17100 / ATH 3.1.1 / DSM 162 / LMG 4299</strain>
    </source>
</reference>
<dbReference type="STRING" id="648757.Rvan_2467"/>
<dbReference type="CDD" id="cd21109">
    <property type="entry name" value="SPASM"/>
    <property type="match status" value="1"/>
</dbReference>
<evidence type="ECO:0000256" key="1">
    <source>
        <dbReference type="ARBA" id="ARBA00001966"/>
    </source>
</evidence>